<reference evidence="2 3" key="1">
    <citation type="submission" date="2018-08" db="EMBL/GenBank/DDBJ databases">
        <title>Genomic investigation of the strawberry pathogen Phytophthora fragariae indicates pathogenicity is determined by transcriptional variation in three key races.</title>
        <authorList>
            <person name="Adams T.M."/>
            <person name="Armitage A.D."/>
            <person name="Sobczyk M.K."/>
            <person name="Bates H.J."/>
            <person name="Dunwell J.M."/>
            <person name="Nellist C.F."/>
            <person name="Harrison R.J."/>
        </authorList>
    </citation>
    <scope>NUCLEOTIDE SEQUENCE [LARGE SCALE GENOMIC DNA]</scope>
    <source>
        <strain evidence="2 3">BC-1</strain>
    </source>
</reference>
<evidence type="ECO:0000313" key="2">
    <source>
        <dbReference type="EMBL" id="KAE9159139.1"/>
    </source>
</evidence>
<feature type="compositionally biased region" description="Polar residues" evidence="1">
    <location>
        <begin position="1"/>
        <end position="16"/>
    </location>
</feature>
<gene>
    <name evidence="2" type="ORF">PF002_g32930</name>
</gene>
<evidence type="ECO:0000313" key="3">
    <source>
        <dbReference type="Proteomes" id="UP000440367"/>
    </source>
</evidence>
<name>A0A6A3V2Z2_9STRA</name>
<dbReference type="AlphaFoldDB" id="A0A6A3V2Z2"/>
<organism evidence="2 3">
    <name type="scientific">Phytophthora fragariae</name>
    <dbReference type="NCBI Taxonomy" id="53985"/>
    <lineage>
        <taxon>Eukaryota</taxon>
        <taxon>Sar</taxon>
        <taxon>Stramenopiles</taxon>
        <taxon>Oomycota</taxon>
        <taxon>Peronosporomycetes</taxon>
        <taxon>Peronosporales</taxon>
        <taxon>Peronosporaceae</taxon>
        <taxon>Phytophthora</taxon>
    </lineage>
</organism>
<proteinExistence type="predicted"/>
<dbReference type="Proteomes" id="UP000440367">
    <property type="component" value="Unassembled WGS sequence"/>
</dbReference>
<protein>
    <submittedName>
        <fullName evidence="2">Uncharacterized protein</fullName>
    </submittedName>
</protein>
<accession>A0A6A3V2Z2</accession>
<sequence length="115" mass="12326">MRSQEPESGTIISTAKAQHGTDDGSGKYVECLLSTHGTEDGSGKYVECLLSTHGTDDESGDERTDLRREFEAENGSDWPSRLSSRVVVGQAPKAYVRVAKFGVGQDNFSRSPSGG</sequence>
<feature type="region of interest" description="Disordered" evidence="1">
    <location>
        <begin position="1"/>
        <end position="24"/>
    </location>
</feature>
<comment type="caution">
    <text evidence="2">The sequence shown here is derived from an EMBL/GenBank/DDBJ whole genome shotgun (WGS) entry which is preliminary data.</text>
</comment>
<dbReference type="EMBL" id="QXGD01008495">
    <property type="protein sequence ID" value="KAE9159139.1"/>
    <property type="molecule type" value="Genomic_DNA"/>
</dbReference>
<evidence type="ECO:0000256" key="1">
    <source>
        <dbReference type="SAM" id="MobiDB-lite"/>
    </source>
</evidence>